<evidence type="ECO:0000259" key="5">
    <source>
        <dbReference type="PROSITE" id="PS50931"/>
    </source>
</evidence>
<name>A0A9X2M7C5_9FIRM</name>
<comment type="similarity">
    <text evidence="1">Belongs to the LysR transcriptional regulatory family.</text>
</comment>
<dbReference type="Pfam" id="PF00126">
    <property type="entry name" value="HTH_1"/>
    <property type="match status" value="1"/>
</dbReference>
<dbReference type="PANTHER" id="PTHR30419:SF8">
    <property type="entry name" value="NITROGEN ASSIMILATION TRANSCRIPTIONAL ACTIVATOR-RELATED"/>
    <property type="match status" value="1"/>
</dbReference>
<dbReference type="Gene3D" id="3.40.190.290">
    <property type="match status" value="1"/>
</dbReference>
<dbReference type="Proteomes" id="UP001140817">
    <property type="component" value="Unassembled WGS sequence"/>
</dbReference>
<dbReference type="InterPro" id="IPR000847">
    <property type="entry name" value="LysR_HTH_N"/>
</dbReference>
<dbReference type="GO" id="GO:0003677">
    <property type="term" value="F:DNA binding"/>
    <property type="evidence" value="ECO:0007669"/>
    <property type="project" value="UniProtKB-KW"/>
</dbReference>
<evidence type="ECO:0000313" key="6">
    <source>
        <dbReference type="EMBL" id="MCR1821538.1"/>
    </source>
</evidence>
<dbReference type="InterPro" id="IPR005119">
    <property type="entry name" value="LysR_subst-bd"/>
</dbReference>
<dbReference type="GO" id="GO:0003700">
    <property type="term" value="F:DNA-binding transcription factor activity"/>
    <property type="evidence" value="ECO:0007669"/>
    <property type="project" value="InterPro"/>
</dbReference>
<dbReference type="Pfam" id="PF03466">
    <property type="entry name" value="LysR_substrate"/>
    <property type="match status" value="1"/>
</dbReference>
<dbReference type="PANTHER" id="PTHR30419">
    <property type="entry name" value="HTH-TYPE TRANSCRIPTIONAL REGULATOR YBHD"/>
    <property type="match status" value="1"/>
</dbReference>
<dbReference type="RefSeq" id="WP_052232937.1">
    <property type="nucleotide sequence ID" value="NZ_JANKBY010000011.1"/>
</dbReference>
<dbReference type="InterPro" id="IPR036390">
    <property type="entry name" value="WH_DNA-bd_sf"/>
</dbReference>
<feature type="domain" description="HTH lysR-type" evidence="5">
    <location>
        <begin position="1"/>
        <end position="58"/>
    </location>
</feature>
<dbReference type="FunFam" id="1.10.10.10:FF:000001">
    <property type="entry name" value="LysR family transcriptional regulator"/>
    <property type="match status" value="1"/>
</dbReference>
<dbReference type="PROSITE" id="PS50931">
    <property type="entry name" value="HTH_LYSR"/>
    <property type="match status" value="1"/>
</dbReference>
<dbReference type="EMBL" id="JANKBY010000011">
    <property type="protein sequence ID" value="MCR1821538.1"/>
    <property type="molecule type" value="Genomic_DNA"/>
</dbReference>
<organism evidence="6 7">
    <name type="scientific">Terrisporobacter muris</name>
    <dbReference type="NCBI Taxonomy" id="2963284"/>
    <lineage>
        <taxon>Bacteria</taxon>
        <taxon>Bacillati</taxon>
        <taxon>Bacillota</taxon>
        <taxon>Clostridia</taxon>
        <taxon>Peptostreptococcales</taxon>
        <taxon>Peptostreptococcaceae</taxon>
        <taxon>Terrisporobacter</taxon>
    </lineage>
</organism>
<evidence type="ECO:0000256" key="3">
    <source>
        <dbReference type="ARBA" id="ARBA00023125"/>
    </source>
</evidence>
<dbReference type="SUPFAM" id="SSF53850">
    <property type="entry name" value="Periplasmic binding protein-like II"/>
    <property type="match status" value="1"/>
</dbReference>
<dbReference type="AlphaFoldDB" id="A0A9X2M7C5"/>
<proteinExistence type="inferred from homology"/>
<evidence type="ECO:0000256" key="1">
    <source>
        <dbReference type="ARBA" id="ARBA00009437"/>
    </source>
</evidence>
<comment type="caution">
    <text evidence="6">The sequence shown here is derived from an EMBL/GenBank/DDBJ whole genome shotgun (WGS) entry which is preliminary data.</text>
</comment>
<reference evidence="6" key="1">
    <citation type="submission" date="2022-07" db="EMBL/GenBank/DDBJ databases">
        <title>Enhanced cultured diversity of the mouse gut microbiota enables custom-made synthetic communities.</title>
        <authorList>
            <person name="Afrizal A."/>
        </authorList>
    </citation>
    <scope>NUCLEOTIDE SEQUENCE</scope>
    <source>
        <strain evidence="6">DSM 29186</strain>
    </source>
</reference>
<keyword evidence="2" id="KW-0805">Transcription regulation</keyword>
<gene>
    <name evidence="6" type="ORF">NSA58_01955</name>
</gene>
<evidence type="ECO:0000256" key="4">
    <source>
        <dbReference type="ARBA" id="ARBA00023163"/>
    </source>
</evidence>
<dbReference type="GO" id="GO:0005829">
    <property type="term" value="C:cytosol"/>
    <property type="evidence" value="ECO:0007669"/>
    <property type="project" value="TreeGrafter"/>
</dbReference>
<evidence type="ECO:0000256" key="2">
    <source>
        <dbReference type="ARBA" id="ARBA00023015"/>
    </source>
</evidence>
<sequence>MKIKDITYFLEVAKEGNFTRAASNLYISQPALSKNIKNLEKEVNAQLIERNSKSFRLTYEGEIFYNNAKKSIEVIQDELNKLQDTFTSCNRVINLGLPPVISSVYFTSVIAEFKKENPAIDIRIIEEGANKIKSSVEEERIDLGAVILPIDDNDLITELISSGKVMLVVSKNHRLGCEDEVNLEDLRNEKFITFNEKFMMYNKTIEACKIAGFEPDIILKTSQWDYIMEMVSLNQGVSLMPEPIVRRFKREDFKLISIQNPNISWNVGFILKKDKHISKYLKSFIEFTIEKYK</sequence>
<dbReference type="SUPFAM" id="SSF46785">
    <property type="entry name" value="Winged helix' DNA-binding domain"/>
    <property type="match status" value="1"/>
</dbReference>
<dbReference type="InterPro" id="IPR050950">
    <property type="entry name" value="HTH-type_LysR_regulators"/>
</dbReference>
<keyword evidence="3" id="KW-0238">DNA-binding</keyword>
<keyword evidence="7" id="KW-1185">Reference proteome</keyword>
<keyword evidence="4" id="KW-0804">Transcription</keyword>
<dbReference type="InterPro" id="IPR036388">
    <property type="entry name" value="WH-like_DNA-bd_sf"/>
</dbReference>
<accession>A0A9X2M7C5</accession>
<evidence type="ECO:0000313" key="7">
    <source>
        <dbReference type="Proteomes" id="UP001140817"/>
    </source>
</evidence>
<dbReference type="PRINTS" id="PR00039">
    <property type="entry name" value="HTHLYSR"/>
</dbReference>
<dbReference type="Gene3D" id="1.10.10.10">
    <property type="entry name" value="Winged helix-like DNA-binding domain superfamily/Winged helix DNA-binding domain"/>
    <property type="match status" value="1"/>
</dbReference>
<protein>
    <submittedName>
        <fullName evidence="6">LysR family transcriptional regulator</fullName>
    </submittedName>
</protein>